<evidence type="ECO:0000256" key="1">
    <source>
        <dbReference type="ARBA" id="ARBA00004651"/>
    </source>
</evidence>
<dbReference type="InterPro" id="IPR044492">
    <property type="entry name" value="P_typ_ATPase_HD_dom"/>
</dbReference>
<evidence type="ECO:0000256" key="20">
    <source>
        <dbReference type="RuleBase" id="RU362084"/>
    </source>
</evidence>
<keyword evidence="17" id="KW-0739">Sodium transport</keyword>
<reference evidence="23 24" key="1">
    <citation type="journal article" date="2016" name="Genome Biol. Evol.">
        <title>Gene Family Evolution Reflects Adaptation to Soil Environmental Stressors in the Genome of the Collembolan Orchesella cincta.</title>
        <authorList>
            <person name="Faddeeva-Vakhrusheva A."/>
            <person name="Derks M.F."/>
            <person name="Anvar S.Y."/>
            <person name="Agamennone V."/>
            <person name="Suring W."/>
            <person name="Smit S."/>
            <person name="van Straalen N.M."/>
            <person name="Roelofs D."/>
        </authorList>
    </citation>
    <scope>NUCLEOTIDE SEQUENCE [LARGE SCALE GENOMIC DNA]</scope>
    <source>
        <tissue evidence="23">Mixed pool</tissue>
    </source>
</reference>
<dbReference type="FunFam" id="3.40.50.1000:FF:000083">
    <property type="entry name" value="Sodium/potassium-transporting ATPase subunit alpha"/>
    <property type="match status" value="1"/>
</dbReference>
<dbReference type="SUPFAM" id="SSF81653">
    <property type="entry name" value="Calcium ATPase, transduction domain A"/>
    <property type="match status" value="1"/>
</dbReference>
<feature type="domain" description="Cation-transporting P-type ATPase N-terminal" evidence="22">
    <location>
        <begin position="94"/>
        <end position="168"/>
    </location>
</feature>
<dbReference type="SFLD" id="SFLDG00002">
    <property type="entry name" value="C1.7:_P-type_atpase_like"/>
    <property type="match status" value="1"/>
</dbReference>
<evidence type="ECO:0000313" key="24">
    <source>
        <dbReference type="Proteomes" id="UP000094527"/>
    </source>
</evidence>
<evidence type="ECO:0000256" key="4">
    <source>
        <dbReference type="ARBA" id="ARBA00022475"/>
    </source>
</evidence>
<dbReference type="GO" id="GO:0006883">
    <property type="term" value="P:intracellular sodium ion homeostasis"/>
    <property type="evidence" value="ECO:0007669"/>
    <property type="project" value="TreeGrafter"/>
</dbReference>
<dbReference type="GO" id="GO:0030007">
    <property type="term" value="P:intracellular potassium ion homeostasis"/>
    <property type="evidence" value="ECO:0007669"/>
    <property type="project" value="TreeGrafter"/>
</dbReference>
<dbReference type="PRINTS" id="PR00121">
    <property type="entry name" value="NAKATPASE"/>
</dbReference>
<gene>
    <name evidence="23" type="ORF">Ocin01_15817</name>
</gene>
<comment type="subunit">
    <text evidence="19">The sodium/potassium-transporting ATPase is composed of a catalytic alpha subunit, an auxiliary non-catalytic beta subunit and an additional regulatory subunit.</text>
</comment>
<evidence type="ECO:0000256" key="15">
    <source>
        <dbReference type="ARBA" id="ARBA00023065"/>
    </source>
</evidence>
<evidence type="ECO:0000256" key="6">
    <source>
        <dbReference type="ARBA" id="ARBA00022553"/>
    </source>
</evidence>
<evidence type="ECO:0000256" key="11">
    <source>
        <dbReference type="ARBA" id="ARBA00022958"/>
    </source>
</evidence>
<proteinExistence type="inferred from homology"/>
<keyword evidence="20" id="KW-0479">Metal-binding</keyword>
<keyword evidence="16 20" id="KW-0472">Membrane</keyword>
<evidence type="ECO:0000256" key="8">
    <source>
        <dbReference type="ARBA" id="ARBA00022692"/>
    </source>
</evidence>
<evidence type="ECO:0000256" key="13">
    <source>
        <dbReference type="ARBA" id="ARBA00022989"/>
    </source>
</evidence>
<dbReference type="Gene3D" id="3.40.1110.10">
    <property type="entry name" value="Calcium-transporting ATPase, cytoplasmic domain N"/>
    <property type="match status" value="1"/>
</dbReference>
<dbReference type="FunFam" id="1.20.1110.10:FF:000095">
    <property type="entry name" value="Sodium/potassium-transporting ATPase subunit alpha-1"/>
    <property type="match status" value="1"/>
</dbReference>
<dbReference type="PROSITE" id="PS00154">
    <property type="entry name" value="ATPASE_E1_E2"/>
    <property type="match status" value="1"/>
</dbReference>
<dbReference type="GO" id="GO:0036376">
    <property type="term" value="P:sodium ion export across plasma membrane"/>
    <property type="evidence" value="ECO:0007669"/>
    <property type="project" value="TreeGrafter"/>
</dbReference>
<dbReference type="InterPro" id="IPR018303">
    <property type="entry name" value="ATPase_P-typ_P_site"/>
</dbReference>
<evidence type="ECO:0000256" key="18">
    <source>
        <dbReference type="ARBA" id="ARBA00037422"/>
    </source>
</evidence>
<feature type="compositionally biased region" description="Basic and acidic residues" evidence="21">
    <location>
        <begin position="17"/>
        <end position="44"/>
    </location>
</feature>
<comment type="caution">
    <text evidence="20">Lacks conserved residue(s) required for the propagation of feature annotation.</text>
</comment>
<evidence type="ECO:0000256" key="3">
    <source>
        <dbReference type="ARBA" id="ARBA00022448"/>
    </source>
</evidence>
<feature type="transmembrane region" description="Helical" evidence="20">
    <location>
        <begin position="1003"/>
        <end position="1022"/>
    </location>
</feature>
<feature type="transmembrane region" description="Helical" evidence="20">
    <location>
        <begin position="1034"/>
        <end position="1052"/>
    </location>
</feature>
<dbReference type="GO" id="GO:0005391">
    <property type="term" value="F:P-type sodium:potassium-exchanging transporter activity"/>
    <property type="evidence" value="ECO:0007669"/>
    <property type="project" value="TreeGrafter"/>
</dbReference>
<keyword evidence="4" id="KW-1003">Cell membrane</keyword>
<dbReference type="FunFam" id="2.70.150.10:FF:000003">
    <property type="entry name" value="Sodium/potassium-transporting ATPase subunit alpha"/>
    <property type="match status" value="1"/>
</dbReference>
<organism evidence="23 24">
    <name type="scientific">Orchesella cincta</name>
    <name type="common">Springtail</name>
    <name type="synonym">Podura cincta</name>
    <dbReference type="NCBI Taxonomy" id="48709"/>
    <lineage>
        <taxon>Eukaryota</taxon>
        <taxon>Metazoa</taxon>
        <taxon>Ecdysozoa</taxon>
        <taxon>Arthropoda</taxon>
        <taxon>Hexapoda</taxon>
        <taxon>Collembola</taxon>
        <taxon>Entomobryomorpha</taxon>
        <taxon>Entomobryoidea</taxon>
        <taxon>Orchesellidae</taxon>
        <taxon>Orchesellinae</taxon>
        <taxon>Orchesella</taxon>
    </lineage>
</organism>
<dbReference type="SFLD" id="SFLDF00027">
    <property type="entry name" value="p-type_atpase"/>
    <property type="match status" value="1"/>
</dbReference>
<dbReference type="GO" id="GO:0005886">
    <property type="term" value="C:plasma membrane"/>
    <property type="evidence" value="ECO:0007669"/>
    <property type="project" value="UniProtKB-SubCell"/>
</dbReference>
<dbReference type="PANTHER" id="PTHR43294:SF13">
    <property type="entry name" value="SODIUM_POTASSIUM-TRANSPORTING ATPASE SUBUNIT ALPHA"/>
    <property type="match status" value="1"/>
</dbReference>
<comment type="subcellular location">
    <subcellularLocation>
        <location evidence="1 20">Cell membrane</location>
        <topology evidence="1 20">Multi-pass membrane protein</topology>
    </subcellularLocation>
</comment>
<dbReference type="PANTHER" id="PTHR43294">
    <property type="entry name" value="SODIUM/POTASSIUM-TRANSPORTING ATPASE SUBUNIT ALPHA"/>
    <property type="match status" value="1"/>
</dbReference>
<keyword evidence="9 20" id="KW-0547">Nucleotide-binding</keyword>
<dbReference type="Pfam" id="PF00689">
    <property type="entry name" value="Cation_ATPase_C"/>
    <property type="match status" value="1"/>
</dbReference>
<dbReference type="SUPFAM" id="SSF56784">
    <property type="entry name" value="HAD-like"/>
    <property type="match status" value="1"/>
</dbReference>
<dbReference type="Pfam" id="PF13246">
    <property type="entry name" value="Cation_ATPase"/>
    <property type="match status" value="1"/>
</dbReference>
<dbReference type="Proteomes" id="UP000094527">
    <property type="component" value="Unassembled WGS sequence"/>
</dbReference>
<evidence type="ECO:0000256" key="21">
    <source>
        <dbReference type="SAM" id="MobiDB-lite"/>
    </source>
</evidence>
<dbReference type="Gene3D" id="3.40.50.1000">
    <property type="entry name" value="HAD superfamily/HAD-like"/>
    <property type="match status" value="1"/>
</dbReference>
<evidence type="ECO:0000256" key="17">
    <source>
        <dbReference type="ARBA" id="ARBA00023201"/>
    </source>
</evidence>
<dbReference type="InterPro" id="IPR004014">
    <property type="entry name" value="ATPase_P-typ_cation-transptr_N"/>
</dbReference>
<dbReference type="GO" id="GO:0046872">
    <property type="term" value="F:metal ion binding"/>
    <property type="evidence" value="ECO:0007669"/>
    <property type="project" value="UniProtKB-KW"/>
</dbReference>
<evidence type="ECO:0000313" key="23">
    <source>
        <dbReference type="EMBL" id="ODM90865.1"/>
    </source>
</evidence>
<dbReference type="FunFam" id="3.40.1110.10:FF:000001">
    <property type="entry name" value="Sodium/potassium-transporting ATPase subunit alpha"/>
    <property type="match status" value="1"/>
</dbReference>
<dbReference type="SUPFAM" id="SSF81665">
    <property type="entry name" value="Calcium ATPase, transmembrane domain M"/>
    <property type="match status" value="1"/>
</dbReference>
<keyword evidence="13 20" id="KW-1133">Transmembrane helix</keyword>
<evidence type="ECO:0000256" key="2">
    <source>
        <dbReference type="ARBA" id="ARBA00006934"/>
    </source>
</evidence>
<keyword evidence="6" id="KW-0597">Phosphoprotein</keyword>
<keyword evidence="7" id="KW-0740">Sodium/potassium transport</keyword>
<dbReference type="AlphaFoldDB" id="A0A1D2MD14"/>
<dbReference type="InterPro" id="IPR023299">
    <property type="entry name" value="ATPase_P-typ_cyto_dom_N"/>
</dbReference>
<dbReference type="GO" id="GO:0005524">
    <property type="term" value="F:ATP binding"/>
    <property type="evidence" value="ECO:0007669"/>
    <property type="project" value="UniProtKB-KW"/>
</dbReference>
<accession>A0A1D2MD14</accession>
<keyword evidence="12" id="KW-1278">Translocase</keyword>
<dbReference type="SUPFAM" id="SSF81660">
    <property type="entry name" value="Metal cation-transporting ATPase, ATP-binding domain N"/>
    <property type="match status" value="1"/>
</dbReference>
<dbReference type="GO" id="GO:0016887">
    <property type="term" value="F:ATP hydrolysis activity"/>
    <property type="evidence" value="ECO:0007669"/>
    <property type="project" value="InterPro"/>
</dbReference>
<evidence type="ECO:0000256" key="16">
    <source>
        <dbReference type="ARBA" id="ARBA00023136"/>
    </source>
</evidence>
<keyword evidence="8 20" id="KW-0812">Transmembrane</keyword>
<name>A0A1D2MD14_ORCCI</name>
<dbReference type="InterPro" id="IPR023214">
    <property type="entry name" value="HAD_sf"/>
</dbReference>
<dbReference type="Pfam" id="PF00122">
    <property type="entry name" value="E1-E2_ATPase"/>
    <property type="match status" value="1"/>
</dbReference>
<dbReference type="EMBL" id="LJIJ01001765">
    <property type="protein sequence ID" value="ODM90865.1"/>
    <property type="molecule type" value="Genomic_DNA"/>
</dbReference>
<keyword evidence="24" id="KW-1185">Reference proteome</keyword>
<evidence type="ECO:0000256" key="7">
    <source>
        <dbReference type="ARBA" id="ARBA00022607"/>
    </source>
</evidence>
<evidence type="ECO:0000256" key="9">
    <source>
        <dbReference type="ARBA" id="ARBA00022741"/>
    </source>
</evidence>
<dbReference type="InterPro" id="IPR006068">
    <property type="entry name" value="ATPase_P-typ_cation-transptr_C"/>
</dbReference>
<evidence type="ECO:0000256" key="5">
    <source>
        <dbReference type="ARBA" id="ARBA00022538"/>
    </source>
</evidence>
<evidence type="ECO:0000256" key="12">
    <source>
        <dbReference type="ARBA" id="ARBA00022967"/>
    </source>
</evidence>
<dbReference type="Pfam" id="PF00690">
    <property type="entry name" value="Cation_ATPase_N"/>
    <property type="match status" value="1"/>
</dbReference>
<comment type="caution">
    <text evidence="23">The sequence shown here is derived from an EMBL/GenBank/DDBJ whole genome shotgun (WGS) entry which is preliminary data.</text>
</comment>
<dbReference type="PRINTS" id="PR00119">
    <property type="entry name" value="CATATPASE"/>
</dbReference>
<dbReference type="GO" id="GO:1902600">
    <property type="term" value="P:proton transmembrane transport"/>
    <property type="evidence" value="ECO:0007669"/>
    <property type="project" value="TreeGrafter"/>
</dbReference>
<dbReference type="Gene3D" id="2.70.150.10">
    <property type="entry name" value="Calcium-transporting ATPase, cytoplasmic transduction domain A"/>
    <property type="match status" value="1"/>
</dbReference>
<keyword evidence="10 20" id="KW-0067">ATP-binding</keyword>
<keyword evidence="3 20" id="KW-0813">Transport</keyword>
<feature type="transmembrane region" description="Helical" evidence="20">
    <location>
        <begin position="343"/>
        <end position="367"/>
    </location>
</feature>
<keyword evidence="14" id="KW-0915">Sodium</keyword>
<dbReference type="InterPro" id="IPR005775">
    <property type="entry name" value="P-type_ATPase_IIC"/>
</dbReference>
<dbReference type="InterPro" id="IPR001757">
    <property type="entry name" value="P_typ_ATPase"/>
</dbReference>
<dbReference type="FunFam" id="3.40.50.1000:FF:000001">
    <property type="entry name" value="Phospholipid-transporting ATPase IC"/>
    <property type="match status" value="1"/>
</dbReference>
<dbReference type="STRING" id="48709.A0A1D2MD14"/>
<evidence type="ECO:0000256" key="14">
    <source>
        <dbReference type="ARBA" id="ARBA00023053"/>
    </source>
</evidence>
<keyword evidence="5 20" id="KW-0633">Potassium transport</keyword>
<feature type="transmembrane region" description="Helical" evidence="20">
    <location>
        <begin position="910"/>
        <end position="930"/>
    </location>
</feature>
<dbReference type="InterPro" id="IPR023298">
    <property type="entry name" value="ATPase_P-typ_TM_dom_sf"/>
</dbReference>
<comment type="similarity">
    <text evidence="2 20">Belongs to the cation transport ATPase (P-type) (TC 3.A.3) family. Type IIC subfamily.</text>
</comment>
<keyword evidence="11 20" id="KW-0630">Potassium</keyword>
<keyword evidence="15 20" id="KW-0406">Ion transport</keyword>
<dbReference type="SMART" id="SM00831">
    <property type="entry name" value="Cation_ATPase_N"/>
    <property type="match status" value="1"/>
</dbReference>
<evidence type="ECO:0000256" key="19">
    <source>
        <dbReference type="ARBA" id="ARBA00038795"/>
    </source>
</evidence>
<protein>
    <recommendedName>
        <fullName evidence="20">Sodium/potassium-transporting ATPase subunit alpha</fullName>
    </recommendedName>
</protein>
<dbReference type="OrthoDB" id="3352408at2759"/>
<sequence length="1076" mass="119733">MYGDNRRGSFFAAPSQEKSEELQMEAPTERTKLLDPAKPRERKQSSSVAYGTANRAKSFGFENKAFDFDKQFKEIVKESEPKPQAKAWDEDDQFDHVLPLHQIINRYHSDSIRGLSDEQAEINRSKYGANILIPPQKKSQLTKFIQAVVGGLNALLLASAGLSFAIYGIQFATSEGSQNDDLYLGIALVIVVFVSGMFTFYQELKSDRIMESFKKMVPRVAIVFRNGVRQDIDAGELVVGDIIEVKLGDLIPADIRIIDCQNFKVDNSSLTGESEAQKRSRECTSSDPMETTNLAFFSTNAIEGNATGLVVRVGEKTLMGRLATLSSTVDAGRSPIGVEMDRFILIMTIRSFLIGVVFLFIAIMMGYHWLDAIFFIIGIMVANIPEGLSVTFTMILSLTAKRMASKNCLVKHLQAVEALGSTSVICSDKTGTLTQNKMTVSHMWFNDKIQTSETSERRIGASFDNDDPGFSALGNVAALCSRAVFKPGQEDVPLHERIVEGDASEAGILKCMEDQYGDIMAYRAQFPKICEIPFNSTNKFQVSIHDLQNPEDQRYLLVMKGAPERIISLCNTILVKDQEFPLTEDWKDKFEKVNSTLGGFGERVLGFCDYRLPIEKYPPGQPVFDGENSDDFLNEGFRFVGLISMVDPPKSSVPNAVEKCRSAGIKVVMVTGDHPITAAAIAKTVGNLTRDEIALQRGIPVRQVDPTESEVAVLTGSDLKQLSSEELKDVLKNHEEIVFARTSPEQKYIIVSAFQELGNIVAATGDVKCVNDSPALKKADIGVAMGISGTEVSKETADLILMDDNFATIVTGVEEGRLIFDNLKKLISYSLGDNCAELYCVWVFIILRVPLPLGTIAMLLIMLGTDVMPAISIAHETAEADIMKLKPRDPKTQTLVTSQLMSYTYGQTSVMEFVAGMFSYFSVFALNGWYPGRMVGIETNWDSKAINDLPDSYGQEWCYYSRQRLKITAQTASFVAIVIMQVANVICCKTRRMSIFQKGMDNWNMNLGIIFELALACFFIYTPRLNNGLQFAGLPMPIWLLPVPFAIVLFVYDEGRRWAIRRSQWTKGWAYQELYT</sequence>
<feature type="transmembrane region" description="Helical" evidence="20">
    <location>
        <begin position="144"/>
        <end position="170"/>
    </location>
</feature>
<dbReference type="GO" id="GO:1990573">
    <property type="term" value="P:potassium ion import across plasma membrane"/>
    <property type="evidence" value="ECO:0007669"/>
    <property type="project" value="TreeGrafter"/>
</dbReference>
<evidence type="ECO:0000259" key="22">
    <source>
        <dbReference type="SMART" id="SM00831"/>
    </source>
</evidence>
<dbReference type="InterPro" id="IPR059000">
    <property type="entry name" value="ATPase_P-type_domA"/>
</dbReference>
<dbReference type="InterPro" id="IPR036412">
    <property type="entry name" value="HAD-like_sf"/>
</dbReference>
<dbReference type="InterPro" id="IPR008250">
    <property type="entry name" value="ATPase_P-typ_transduc_dom_A_sf"/>
</dbReference>
<evidence type="ECO:0000256" key="10">
    <source>
        <dbReference type="ARBA" id="ARBA00022840"/>
    </source>
</evidence>
<dbReference type="Gene3D" id="1.20.1110.10">
    <property type="entry name" value="Calcium-transporting ATPase, transmembrane domain"/>
    <property type="match status" value="1"/>
</dbReference>
<dbReference type="SFLD" id="SFLDS00003">
    <property type="entry name" value="Haloacid_Dehalogenase"/>
    <property type="match status" value="1"/>
</dbReference>
<feature type="transmembrane region" description="Helical" evidence="20">
    <location>
        <begin position="182"/>
        <end position="201"/>
    </location>
</feature>
<dbReference type="NCBIfam" id="TIGR01494">
    <property type="entry name" value="ATPase_P-type"/>
    <property type="match status" value="2"/>
</dbReference>
<dbReference type="NCBIfam" id="TIGR01106">
    <property type="entry name" value="ATPase-IIC_X-K"/>
    <property type="match status" value="1"/>
</dbReference>
<dbReference type="InterPro" id="IPR050510">
    <property type="entry name" value="Cation_transp_ATPase_P-type"/>
</dbReference>
<feature type="transmembrane region" description="Helical" evidence="20">
    <location>
        <begin position="373"/>
        <end position="396"/>
    </location>
</feature>
<feature type="region of interest" description="Disordered" evidence="21">
    <location>
        <begin position="1"/>
        <end position="49"/>
    </location>
</feature>
<comment type="function">
    <text evidence="18">This is the catalytic component of the active enzyme, which catalyzes the hydrolysis of ATP coupled with the exchange of sodium and potassium ions across the plasma membrane. This action creates the electrochemical gradient of sodium and potassium ions, providing the energy for active transport of various nutrients.</text>
</comment>